<keyword evidence="3" id="KW-1185">Reference proteome</keyword>
<sequence length="1069" mass="117189">MDMLTSNSMVSTVFDSTEEDISLAGVSSLNHIGIVLVSSHIIVVIVLSSLLPRGFNIARKLPQTAAPHFVYQAARSRHCCTGRQAASVLRTSGNKVCAKSAGLRKVQVGALEYFGQRIPLANGLAPGDVRNDEVSSRKLASCREDDGATHLTAMEARRYLYSKDERDGRILEGMEGALARGLRVVVLGRPCPNQICVWKASSSRTDPENKSGKPQQLCAITPGTGLAAQAGASANANVKAELGRSYSVCILLSILLKTEGGIGGRLKGLARGVYVIECFETYPTMPLPRSVSPMFGGVKMRQAQPALPSTESSVRIHLPRHQMWQPPGSLAFLSRLALPYLRKRNPTFAFLNANVCLLPGQTHPLTPQRESTTSDQDYMAMSCQQYPAFRVPSTTSLSNDGIRTLTMYFIVDAFLVRGFDQVAPCYSVLVLTDSHRYSRAGTRLAGSSNPAIRRCSYMARGPASLASAMAFGLWPFPLLLRPCPSMALNWSYGINTNIPMLPGRLVCNRIRASPVIRSTIFRSREAHTTYNRASDVDYNTSAAPSRILRILDTLALRQMPLSIVKMAAPLFPMQPHTRKMREQEISTSRNHKSKSMPVHRVIELHGFEQQHQVTNSTSFLNNNSSIRTDMQGLPPPPTARASLPSRTLDNRALGNKRKRPSGQRPARILSPETRNNTMVLCASGTPGTGTLTKTTENGHDRHSPLVSIQFNAKGAVWSLSGLLDCFGETRRPAFGESMSILRHSLVNSISKGRQPMRTPLHRRTPFITTIAKGAFDEQPYSTPSSTLHFFPLELQSTTNVAPEALWVVPSLLTITDFGSPAARSPLIRLDGNMTDCLQIPADRECFLQCDPVVVLGEKISQVPFRRRTLGGDRRRHHLGYLDQVALHAQLHLIDGSMNSPVRSALLNAVDCQKLWGPGLIIPWLTEPSRRFPIDSLLGQGTSAAFSCTEYGWIAGCRRHLPSGSACGEDAFAPLELMEPGLVGLPAMEAFPNQHVPLSTTRNHHVEIPLHRRSHFKNCWISAEVLVSLRYVGWLARSQTSKSVHSPGSPGSSATLTLLLSTLWAWTSHV</sequence>
<feature type="region of interest" description="Disordered" evidence="1">
    <location>
        <begin position="619"/>
        <end position="669"/>
    </location>
</feature>
<protein>
    <submittedName>
        <fullName evidence="2">Uncharacterized protein</fullName>
    </submittedName>
</protein>
<evidence type="ECO:0000313" key="2">
    <source>
        <dbReference type="EMBL" id="UQC79827.1"/>
    </source>
</evidence>
<proteinExistence type="predicted"/>
<reference evidence="2" key="1">
    <citation type="journal article" date="2021" name="Mol. Plant Microbe Interact.">
        <title>Complete Genome Sequence of the Plant-Pathogenic Fungus Colletotrichum lupini.</title>
        <authorList>
            <person name="Baroncelli R."/>
            <person name="Pensec F."/>
            <person name="Da Lio D."/>
            <person name="Boufleur T."/>
            <person name="Vicente I."/>
            <person name="Sarrocco S."/>
            <person name="Picot A."/>
            <person name="Baraldi E."/>
            <person name="Sukno S."/>
            <person name="Thon M."/>
            <person name="Le Floch G."/>
        </authorList>
    </citation>
    <scope>NUCLEOTIDE SEQUENCE</scope>
    <source>
        <strain evidence="2">IMI 504893</strain>
    </source>
</reference>
<gene>
    <name evidence="2" type="ORF">CLUP02_05307</name>
</gene>
<accession>A0A9Q8SM02</accession>
<organism evidence="2 3">
    <name type="scientific">Colletotrichum lupini</name>
    <dbReference type="NCBI Taxonomy" id="145971"/>
    <lineage>
        <taxon>Eukaryota</taxon>
        <taxon>Fungi</taxon>
        <taxon>Dikarya</taxon>
        <taxon>Ascomycota</taxon>
        <taxon>Pezizomycotina</taxon>
        <taxon>Sordariomycetes</taxon>
        <taxon>Hypocreomycetidae</taxon>
        <taxon>Glomerellales</taxon>
        <taxon>Glomerellaceae</taxon>
        <taxon>Colletotrichum</taxon>
        <taxon>Colletotrichum acutatum species complex</taxon>
    </lineage>
</organism>
<dbReference type="Proteomes" id="UP000830671">
    <property type="component" value="Chromosome 3"/>
</dbReference>
<name>A0A9Q8SM02_9PEZI</name>
<dbReference type="KEGG" id="clup:CLUP02_05307"/>
<dbReference type="GeneID" id="73339325"/>
<dbReference type="RefSeq" id="XP_049141458.1">
    <property type="nucleotide sequence ID" value="XM_049284315.1"/>
</dbReference>
<dbReference type="EMBL" id="CP019475">
    <property type="protein sequence ID" value="UQC79827.1"/>
    <property type="molecule type" value="Genomic_DNA"/>
</dbReference>
<evidence type="ECO:0000256" key="1">
    <source>
        <dbReference type="SAM" id="MobiDB-lite"/>
    </source>
</evidence>
<evidence type="ECO:0000313" key="3">
    <source>
        <dbReference type="Proteomes" id="UP000830671"/>
    </source>
</evidence>
<dbReference type="AlphaFoldDB" id="A0A9Q8SM02"/>